<dbReference type="EC" id="3.1.1.-" evidence="2"/>
<dbReference type="Pfam" id="PF00135">
    <property type="entry name" value="COesterase"/>
    <property type="match status" value="1"/>
</dbReference>
<name>A0A7W7C9E9_9PSEU</name>
<keyword evidence="2" id="KW-0378">Hydrolase</keyword>
<dbReference type="InterPro" id="IPR002018">
    <property type="entry name" value="CarbesteraseB"/>
</dbReference>
<comment type="caution">
    <text evidence="2">The sequence shown here is derived from an EMBL/GenBank/DDBJ whole genome shotgun (WGS) entry which is preliminary data.</text>
</comment>
<gene>
    <name evidence="2" type="ORF">HNR67_001869</name>
</gene>
<dbReference type="PANTHER" id="PTHR11559">
    <property type="entry name" value="CARBOXYLESTERASE"/>
    <property type="match status" value="1"/>
</dbReference>
<accession>A0A7W7C9E9</accession>
<dbReference type="Proteomes" id="UP000533598">
    <property type="component" value="Unassembled WGS sequence"/>
</dbReference>
<evidence type="ECO:0000259" key="1">
    <source>
        <dbReference type="Pfam" id="PF00135"/>
    </source>
</evidence>
<keyword evidence="3" id="KW-1185">Reference proteome</keyword>
<dbReference type="SUPFAM" id="SSF53474">
    <property type="entry name" value="alpha/beta-Hydrolases"/>
    <property type="match status" value="1"/>
</dbReference>
<dbReference type="GO" id="GO:0016787">
    <property type="term" value="F:hydrolase activity"/>
    <property type="evidence" value="ECO:0007669"/>
    <property type="project" value="UniProtKB-KW"/>
</dbReference>
<proteinExistence type="predicted"/>
<dbReference type="RefSeq" id="WP_344966057.1">
    <property type="nucleotide sequence ID" value="NZ_BAAAUI010000077.1"/>
</dbReference>
<evidence type="ECO:0000313" key="2">
    <source>
        <dbReference type="EMBL" id="MBB4675751.1"/>
    </source>
</evidence>
<dbReference type="Gene3D" id="3.40.50.1820">
    <property type="entry name" value="alpha/beta hydrolase"/>
    <property type="match status" value="1"/>
</dbReference>
<feature type="domain" description="Carboxylesterase type B" evidence="1">
    <location>
        <begin position="2"/>
        <end position="481"/>
    </location>
</feature>
<protein>
    <submittedName>
        <fullName evidence="2">Para-nitrobenzyl esterase</fullName>
        <ecNumber evidence="2">3.1.1.-</ecNumber>
    </submittedName>
</protein>
<evidence type="ECO:0000313" key="3">
    <source>
        <dbReference type="Proteomes" id="UP000533598"/>
    </source>
</evidence>
<dbReference type="AlphaFoldDB" id="A0A7W7C9E9"/>
<organism evidence="2 3">
    <name type="scientific">Crossiella cryophila</name>
    <dbReference type="NCBI Taxonomy" id="43355"/>
    <lineage>
        <taxon>Bacteria</taxon>
        <taxon>Bacillati</taxon>
        <taxon>Actinomycetota</taxon>
        <taxon>Actinomycetes</taxon>
        <taxon>Pseudonocardiales</taxon>
        <taxon>Pseudonocardiaceae</taxon>
        <taxon>Crossiella</taxon>
    </lineage>
</organism>
<dbReference type="InterPro" id="IPR050309">
    <property type="entry name" value="Type-B_Carboxylest/Lipase"/>
</dbReference>
<dbReference type="InterPro" id="IPR029058">
    <property type="entry name" value="AB_hydrolase_fold"/>
</dbReference>
<sequence>MRIDTGELRGTVAANHLSYQGIPYAAPPVGADRWQPPKPVAAWTGVREATKPGNACPQEGTQYAKTSSTTEDCLYLNVTTPGLGGRRPVLVWIHGDGVVGSGALFDGAPLATAGDAVVVTINYRLGVFGGFGYPGLAGSGTFGLADQQAALRWVQRNIGAFGGDPGNVTAIGSSYGASSISAHLVSPGAQGLFQRASLHSGEALMPLPAGALLPGIPAVDWFIWRSLAETEQLGAAVAGELGCADLDCLRKLPVDKLFPLMRMFQSYAFGGEVLPELPAKALRDGRSQAMPVMTGMTRDEHRTFVGVFREKVTAAEYPGLVTEAFGGRAAAILREYPLSRFDSPALAWSTVLTDGLWATATFEQAELAARKGKTFAYSFADRDAPVYLPFPESLPPGAFHAADTPYLFPDQGFRDKAKPEQRELSERMLKYWANFARTGDPNGPGLPRWAEFGGEKYVQALAPGAGTRQVDFAAQHRLEFWRNPR</sequence>
<dbReference type="EMBL" id="JACHMH010000001">
    <property type="protein sequence ID" value="MBB4675751.1"/>
    <property type="molecule type" value="Genomic_DNA"/>
</dbReference>
<reference evidence="2 3" key="1">
    <citation type="submission" date="2020-08" db="EMBL/GenBank/DDBJ databases">
        <title>Sequencing the genomes of 1000 actinobacteria strains.</title>
        <authorList>
            <person name="Klenk H.-P."/>
        </authorList>
    </citation>
    <scope>NUCLEOTIDE SEQUENCE [LARGE SCALE GENOMIC DNA]</scope>
    <source>
        <strain evidence="2 3">DSM 44230</strain>
    </source>
</reference>